<feature type="domain" description="OmpR/PhoB-type" evidence="7">
    <location>
        <begin position="1"/>
        <end position="95"/>
    </location>
</feature>
<accession>A0A7W3ZA39</accession>
<dbReference type="InterPro" id="IPR027417">
    <property type="entry name" value="P-loop_NTPase"/>
</dbReference>
<dbReference type="GO" id="GO:0000160">
    <property type="term" value="P:phosphorelay signal transduction system"/>
    <property type="evidence" value="ECO:0007669"/>
    <property type="project" value="InterPro"/>
</dbReference>
<feature type="repeat" description="TPR" evidence="5">
    <location>
        <begin position="926"/>
        <end position="959"/>
    </location>
</feature>
<evidence type="ECO:0000256" key="6">
    <source>
        <dbReference type="PROSITE-ProRule" id="PRU01091"/>
    </source>
</evidence>
<comment type="similarity">
    <text evidence="1">Belongs to the AfsR/DnrI/RedD regulatory family.</text>
</comment>
<dbReference type="InterPro" id="IPR019734">
    <property type="entry name" value="TPR_rpt"/>
</dbReference>
<dbReference type="GO" id="GO:0003677">
    <property type="term" value="F:DNA binding"/>
    <property type="evidence" value="ECO:0007669"/>
    <property type="project" value="UniProtKB-UniRule"/>
</dbReference>
<dbReference type="SMART" id="SM00028">
    <property type="entry name" value="TPR"/>
    <property type="match status" value="4"/>
</dbReference>
<dbReference type="PROSITE" id="PS50005">
    <property type="entry name" value="TPR"/>
    <property type="match status" value="1"/>
</dbReference>
<dbReference type="InterPro" id="IPR001867">
    <property type="entry name" value="OmpR/PhoB-type_DNA-bd"/>
</dbReference>
<dbReference type="Pfam" id="PF03704">
    <property type="entry name" value="BTAD"/>
    <property type="match status" value="1"/>
</dbReference>
<dbReference type="InterPro" id="IPR036388">
    <property type="entry name" value="WH-like_DNA-bd_sf"/>
</dbReference>
<dbReference type="GO" id="GO:0043531">
    <property type="term" value="F:ADP binding"/>
    <property type="evidence" value="ECO:0007669"/>
    <property type="project" value="InterPro"/>
</dbReference>
<keyword evidence="9" id="KW-1185">Reference proteome</keyword>
<keyword evidence="5" id="KW-0802">TPR repeat</keyword>
<dbReference type="SUPFAM" id="SSF46894">
    <property type="entry name" value="C-terminal effector domain of the bipartite response regulators"/>
    <property type="match status" value="1"/>
</dbReference>
<dbReference type="CDD" id="cd15831">
    <property type="entry name" value="BTAD"/>
    <property type="match status" value="1"/>
</dbReference>
<protein>
    <submittedName>
        <fullName evidence="8">AAA family ATPase</fullName>
    </submittedName>
</protein>
<dbReference type="PANTHER" id="PTHR35807">
    <property type="entry name" value="TRANSCRIPTIONAL REGULATOR REDD-RELATED"/>
    <property type="match status" value="1"/>
</dbReference>
<dbReference type="RefSeq" id="WP_182890942.1">
    <property type="nucleotide sequence ID" value="NZ_JACGZW010000004.1"/>
</dbReference>
<gene>
    <name evidence="8" type="ORF">H4281_11840</name>
</gene>
<dbReference type="InterPro" id="IPR016032">
    <property type="entry name" value="Sig_transdc_resp-reg_C-effctor"/>
</dbReference>
<keyword evidence="3 6" id="KW-0238">DNA-binding</keyword>
<organism evidence="8 9">
    <name type="scientific">Amycolatopsis dendrobii</name>
    <dbReference type="NCBI Taxonomy" id="2760662"/>
    <lineage>
        <taxon>Bacteria</taxon>
        <taxon>Bacillati</taxon>
        <taxon>Actinomycetota</taxon>
        <taxon>Actinomycetes</taxon>
        <taxon>Pseudonocardiales</taxon>
        <taxon>Pseudonocardiaceae</taxon>
        <taxon>Amycolatopsis</taxon>
    </lineage>
</organism>
<dbReference type="SUPFAM" id="SSF48452">
    <property type="entry name" value="TPR-like"/>
    <property type="match status" value="2"/>
</dbReference>
<name>A0A7W3ZA39_9PSEU</name>
<reference evidence="8 9" key="1">
    <citation type="submission" date="2020-08" db="EMBL/GenBank/DDBJ databases">
        <title>Amycolatopsis sp. nov. DR6-1 isolated from Dendrobium heterocarpum.</title>
        <authorList>
            <person name="Tedsree N."/>
            <person name="Kuncharoen N."/>
            <person name="Likhitwitayawuid K."/>
            <person name="Tanasupawat S."/>
        </authorList>
    </citation>
    <scope>NUCLEOTIDE SEQUENCE [LARGE SCALE GENOMIC DNA]</scope>
    <source>
        <strain evidence="8 9">DR6-1</strain>
    </source>
</reference>
<dbReference type="Proteomes" id="UP000526734">
    <property type="component" value="Unassembled WGS sequence"/>
</dbReference>
<dbReference type="GO" id="GO:0006355">
    <property type="term" value="P:regulation of DNA-templated transcription"/>
    <property type="evidence" value="ECO:0007669"/>
    <property type="project" value="InterPro"/>
</dbReference>
<evidence type="ECO:0000256" key="5">
    <source>
        <dbReference type="PROSITE-ProRule" id="PRU00339"/>
    </source>
</evidence>
<dbReference type="InterPro" id="IPR051677">
    <property type="entry name" value="AfsR-DnrI-RedD_regulator"/>
</dbReference>
<evidence type="ECO:0000256" key="2">
    <source>
        <dbReference type="ARBA" id="ARBA00023015"/>
    </source>
</evidence>
<dbReference type="EMBL" id="JACGZW010000004">
    <property type="protein sequence ID" value="MBB1153825.1"/>
    <property type="molecule type" value="Genomic_DNA"/>
</dbReference>
<evidence type="ECO:0000313" key="9">
    <source>
        <dbReference type="Proteomes" id="UP000526734"/>
    </source>
</evidence>
<dbReference type="SMART" id="SM01043">
    <property type="entry name" value="BTAD"/>
    <property type="match status" value="1"/>
</dbReference>
<evidence type="ECO:0000256" key="1">
    <source>
        <dbReference type="ARBA" id="ARBA00005820"/>
    </source>
</evidence>
<dbReference type="PANTHER" id="PTHR35807:SF1">
    <property type="entry name" value="TRANSCRIPTIONAL REGULATOR REDD"/>
    <property type="match status" value="1"/>
</dbReference>
<proteinExistence type="inferred from homology"/>
<dbReference type="Pfam" id="PF13191">
    <property type="entry name" value="AAA_16"/>
    <property type="match status" value="1"/>
</dbReference>
<dbReference type="Gene3D" id="1.25.40.10">
    <property type="entry name" value="Tetratricopeptide repeat domain"/>
    <property type="match status" value="3"/>
</dbReference>
<dbReference type="SMART" id="SM00862">
    <property type="entry name" value="Trans_reg_C"/>
    <property type="match status" value="1"/>
</dbReference>
<dbReference type="SMART" id="SM00382">
    <property type="entry name" value="AAA"/>
    <property type="match status" value="1"/>
</dbReference>
<evidence type="ECO:0000256" key="3">
    <source>
        <dbReference type="ARBA" id="ARBA00023125"/>
    </source>
</evidence>
<dbReference type="PRINTS" id="PR00364">
    <property type="entry name" value="DISEASERSIST"/>
</dbReference>
<evidence type="ECO:0000313" key="8">
    <source>
        <dbReference type="EMBL" id="MBB1153825.1"/>
    </source>
</evidence>
<feature type="DNA-binding region" description="OmpR/PhoB-type" evidence="6">
    <location>
        <begin position="1"/>
        <end position="95"/>
    </location>
</feature>
<dbReference type="PROSITE" id="PS51755">
    <property type="entry name" value="OMPR_PHOB"/>
    <property type="match status" value="1"/>
</dbReference>
<keyword evidence="2" id="KW-0805">Transcription regulation</keyword>
<dbReference type="InterPro" id="IPR005158">
    <property type="entry name" value="BTAD"/>
</dbReference>
<sequence length="1026" mass="111245">MSHPPYEFGVLGPLELRAHGTPVPVNAPTQRVVLAALLLRANKVVTLGELTEIVWGASVPAQPTTALRVYIMRLRRLLGRSEIIRTTPTGYLLEVPDDALDLYRFRDLTVRAGRQAADGELARAVQLWDEALALWRDEPLLNVPSDSLRRSETPQLVEARLRAECERAEAKLRLGEHQDVVSHLRRLTAEYPLREQLWHQLMLALHGVGRQAEALSAYRTIVDALAENLGTEPGPELQNLFHAILNDDLDLKAPAVEAVRAPRPPRPASAPGVSQLPPALEVFVGRTAELQRIGGLLETAGDGSVPVVTVSGPPGVGKTALAVRLAHQLRSRFPDGQLYVDLRGYSDKPALSTPSVLARLMRALGLPAERTPVEEEEQVTAYRALLAGKRVLVMLDNAASAAQIRPLIPGDAGCAVLVTSRSELRSLVALDGAHLVRLDLFEREASVALLGTLLGEQVAHEQRDAIARLADLCGHLPLALRIAGGNLAGRPRPDINAYNRSFEEGYWAHALTVETEEDIAVHQAFGLSYAGLKPEVQTMFRLLALAPGADFAADAAAVLAELPRADAMRTLEQLAEASLLHRLPGERYHMHDLLREYAAQCGESDDDPEYLERARARLRDWHLRTAELAVRTLYGELPRYTRAQPPARTTPDGISRADALRWLDAERAALIALVEHCAEHGPREVAWQLTEILDSYLSVNGHQVDLLAAAATGLRAAREAGDASAETAMLIPLIRECQLAGDLAKADRYLAEALDEAKADTPGRPMVLVLDGGIRLDLDELDAARERFRQVAEPAKGRQVPPIVRLKALLGLGYVQLLHGEFASVQPLLSSARKLAERIGATIELVESLLLLGHSRLALGQPGPAAEYLLEAVDRAKASGTRHHHVESLGQLAIALLAAGDPAKAAAIGERALASAAKLGNPRTTANAWNVVGTVRLRRGEFNEAVQAYENALEHSTGGTVHRYGMLEALLGLARAHGEAARPRTAFSHARFALTGARDSGYRYHEGLARGILLQHSGGTVPQTFS</sequence>
<dbReference type="Gene3D" id="3.40.50.300">
    <property type="entry name" value="P-loop containing nucleotide triphosphate hydrolases"/>
    <property type="match status" value="1"/>
</dbReference>
<dbReference type="InterPro" id="IPR003593">
    <property type="entry name" value="AAA+_ATPase"/>
</dbReference>
<dbReference type="InterPro" id="IPR011990">
    <property type="entry name" value="TPR-like_helical_dom_sf"/>
</dbReference>
<dbReference type="InterPro" id="IPR041664">
    <property type="entry name" value="AAA_16"/>
</dbReference>
<dbReference type="AlphaFoldDB" id="A0A7W3ZA39"/>
<keyword evidence="4" id="KW-0804">Transcription</keyword>
<comment type="caution">
    <text evidence="8">The sequence shown here is derived from an EMBL/GenBank/DDBJ whole genome shotgun (WGS) entry which is preliminary data.</text>
</comment>
<evidence type="ECO:0000259" key="7">
    <source>
        <dbReference type="PROSITE" id="PS51755"/>
    </source>
</evidence>
<evidence type="ECO:0000256" key="4">
    <source>
        <dbReference type="ARBA" id="ARBA00023163"/>
    </source>
</evidence>
<dbReference type="SUPFAM" id="SSF52540">
    <property type="entry name" value="P-loop containing nucleoside triphosphate hydrolases"/>
    <property type="match status" value="1"/>
</dbReference>
<dbReference type="Pfam" id="PF00486">
    <property type="entry name" value="Trans_reg_C"/>
    <property type="match status" value="1"/>
</dbReference>
<dbReference type="Gene3D" id="1.10.10.10">
    <property type="entry name" value="Winged helix-like DNA-binding domain superfamily/Winged helix DNA-binding domain"/>
    <property type="match status" value="2"/>
</dbReference>